<sequence>MAEPGLNSWLAANVRPFPLAGGATVDVPEVLARADVVGVASAVRTARESVLATGVLLRSLVEHAGFRAVFIEGTERTGPALDSYLHTGEGDLRALVRSSQSFLRAVDVEDVLRGLRSWNLEHPDDPVSVVSVPNPVEADSLAGIEAALADTVLTWRAETGQRIVHWGGIAHLVAGETRRLPPDHVGRSAGGALRARLGPGYAVAALTTGSGRAPFPVPEPQPDFLESAFECIPAGADEGLLLDLHRAADHAPDTVARWLRRPLRTRVIGPVYDPARDRNFRVEAGPLADSLDAVVHLPRLTPTTPAT</sequence>
<name>A0A837DBU2_9PSEU</name>
<dbReference type="AlphaFoldDB" id="A0A837DBU2"/>
<dbReference type="GO" id="GO:0046677">
    <property type="term" value="P:response to antibiotic"/>
    <property type="evidence" value="ECO:0007669"/>
    <property type="project" value="InterPro"/>
</dbReference>
<dbReference type="Pfam" id="PF05139">
    <property type="entry name" value="Erythro_esteras"/>
    <property type="match status" value="2"/>
</dbReference>
<dbReference type="EMBL" id="JRZE01000005">
    <property type="protein sequence ID" value="KHF43834.1"/>
    <property type="molecule type" value="Genomic_DNA"/>
</dbReference>
<dbReference type="Gene3D" id="3.40.1660.10">
    <property type="entry name" value="EreA-like (biosynthetic domain)"/>
    <property type="match status" value="1"/>
</dbReference>
<comment type="caution">
    <text evidence="1">The sequence shown here is derived from an EMBL/GenBank/DDBJ whole genome shotgun (WGS) entry which is preliminary data.</text>
</comment>
<accession>A0A837DBU2</accession>
<reference evidence="1 2" key="1">
    <citation type="submission" date="2014-10" db="EMBL/GenBank/DDBJ databases">
        <title>Genome sequence of Micropolyspora internatus JCM3315.</title>
        <authorList>
            <person name="Shin S.-K."/>
            <person name="Yi H."/>
        </authorList>
    </citation>
    <scope>NUCLEOTIDE SEQUENCE [LARGE SCALE GENOMIC DNA]</scope>
    <source>
        <strain evidence="1 2">JCM 3315</strain>
    </source>
</reference>
<proteinExistence type="predicted"/>
<dbReference type="InterPro" id="IPR052036">
    <property type="entry name" value="Hydrolase/PRTase-associated"/>
</dbReference>
<dbReference type="RefSeq" id="WP_037311211.1">
    <property type="nucleotide sequence ID" value="NZ_FOWS01000006.1"/>
</dbReference>
<protein>
    <submittedName>
        <fullName evidence="1">Erythromycin esterase</fullName>
    </submittedName>
</protein>
<gene>
    <name evidence="1" type="ORF">MINT15_25590</name>
</gene>
<dbReference type="PANTHER" id="PTHR31299">
    <property type="entry name" value="ESTERASE, PUTATIVE (AFU_ORTHOLOGUE AFUA_1G05850)-RELATED"/>
    <property type="match status" value="1"/>
</dbReference>
<organism evidence="1 2">
    <name type="scientific">Saccharomonospora viridis</name>
    <dbReference type="NCBI Taxonomy" id="1852"/>
    <lineage>
        <taxon>Bacteria</taxon>
        <taxon>Bacillati</taxon>
        <taxon>Actinomycetota</taxon>
        <taxon>Actinomycetes</taxon>
        <taxon>Pseudonocardiales</taxon>
        <taxon>Pseudonocardiaceae</taxon>
        <taxon>Saccharomonospora</taxon>
    </lineage>
</organism>
<evidence type="ECO:0000313" key="1">
    <source>
        <dbReference type="EMBL" id="KHF43834.1"/>
    </source>
</evidence>
<dbReference type="SUPFAM" id="SSF159501">
    <property type="entry name" value="EreA/ChaN-like"/>
    <property type="match status" value="1"/>
</dbReference>
<dbReference type="Proteomes" id="UP000030848">
    <property type="component" value="Unassembled WGS sequence"/>
</dbReference>
<evidence type="ECO:0000313" key="2">
    <source>
        <dbReference type="Proteomes" id="UP000030848"/>
    </source>
</evidence>
<dbReference type="PANTHER" id="PTHR31299:SF0">
    <property type="entry name" value="ESTERASE, PUTATIVE (AFU_ORTHOLOGUE AFUA_1G05850)-RELATED"/>
    <property type="match status" value="1"/>
</dbReference>
<dbReference type="InterPro" id="IPR007815">
    <property type="entry name" value="Emycin_Estase"/>
</dbReference>
<dbReference type="Gene3D" id="3.30.1870.10">
    <property type="entry name" value="EreA-like, domain 2"/>
    <property type="match status" value="1"/>
</dbReference>
<dbReference type="OrthoDB" id="9810066at2"/>